<proteinExistence type="predicted"/>
<name>A0A967K6V7_9PROT</name>
<protein>
    <recommendedName>
        <fullName evidence="2">Flagellar hook-length control protein-like C-terminal domain-containing protein</fullName>
    </recommendedName>
</protein>
<reference evidence="3" key="1">
    <citation type="submission" date="2020-03" db="EMBL/GenBank/DDBJ databases">
        <title>Genome of Pelagibius litoralis DSM 21314T.</title>
        <authorList>
            <person name="Wang G."/>
        </authorList>
    </citation>
    <scope>NUCLEOTIDE SEQUENCE</scope>
    <source>
        <strain evidence="3">DSM 21314</strain>
    </source>
</reference>
<feature type="compositionally biased region" description="Polar residues" evidence="1">
    <location>
        <begin position="1"/>
        <end position="20"/>
    </location>
</feature>
<keyword evidence="4" id="KW-1185">Reference proteome</keyword>
<dbReference type="Proteomes" id="UP000761264">
    <property type="component" value="Unassembled WGS sequence"/>
</dbReference>
<feature type="compositionally biased region" description="Polar residues" evidence="1">
    <location>
        <begin position="501"/>
        <end position="510"/>
    </location>
</feature>
<feature type="compositionally biased region" description="Low complexity" evidence="1">
    <location>
        <begin position="294"/>
        <end position="306"/>
    </location>
</feature>
<dbReference type="InterPro" id="IPR038610">
    <property type="entry name" value="FliK-like_C_sf"/>
</dbReference>
<evidence type="ECO:0000313" key="3">
    <source>
        <dbReference type="EMBL" id="NIA69478.1"/>
    </source>
</evidence>
<dbReference type="InterPro" id="IPR052563">
    <property type="entry name" value="FliK"/>
</dbReference>
<dbReference type="InterPro" id="IPR021136">
    <property type="entry name" value="Flagellar_hook_control-like_C"/>
</dbReference>
<feature type="compositionally biased region" description="Low complexity" evidence="1">
    <location>
        <begin position="197"/>
        <end position="226"/>
    </location>
</feature>
<dbReference type="AlphaFoldDB" id="A0A967K6V7"/>
<accession>A0A967K6V7</accession>
<evidence type="ECO:0000256" key="1">
    <source>
        <dbReference type="SAM" id="MobiDB-lite"/>
    </source>
</evidence>
<feature type="compositionally biased region" description="Acidic residues" evidence="1">
    <location>
        <begin position="87"/>
        <end position="99"/>
    </location>
</feature>
<feature type="compositionally biased region" description="Polar residues" evidence="1">
    <location>
        <begin position="272"/>
        <end position="292"/>
    </location>
</feature>
<gene>
    <name evidence="3" type="ORF">HBA54_12830</name>
</gene>
<feature type="compositionally biased region" description="Basic and acidic residues" evidence="1">
    <location>
        <begin position="48"/>
        <end position="86"/>
    </location>
</feature>
<organism evidence="3 4">
    <name type="scientific">Pelagibius litoralis</name>
    <dbReference type="NCBI Taxonomy" id="374515"/>
    <lineage>
        <taxon>Bacteria</taxon>
        <taxon>Pseudomonadati</taxon>
        <taxon>Pseudomonadota</taxon>
        <taxon>Alphaproteobacteria</taxon>
        <taxon>Rhodospirillales</taxon>
        <taxon>Rhodovibrionaceae</taxon>
        <taxon>Pelagibius</taxon>
    </lineage>
</organism>
<dbReference type="CDD" id="cd17470">
    <property type="entry name" value="T3SS_Flik_C"/>
    <property type="match status" value="1"/>
</dbReference>
<comment type="caution">
    <text evidence="3">The sequence shown here is derived from an EMBL/GenBank/DDBJ whole genome shotgun (WGS) entry which is preliminary data.</text>
</comment>
<feature type="region of interest" description="Disordered" evidence="1">
    <location>
        <begin position="1"/>
        <end position="427"/>
    </location>
</feature>
<dbReference type="Pfam" id="PF02120">
    <property type="entry name" value="Flg_hook"/>
    <property type="match status" value="1"/>
</dbReference>
<feature type="compositionally biased region" description="Gly residues" evidence="1">
    <location>
        <begin position="375"/>
        <end position="384"/>
    </location>
</feature>
<feature type="compositionally biased region" description="Low complexity" evidence="1">
    <location>
        <begin position="511"/>
        <end position="528"/>
    </location>
</feature>
<feature type="compositionally biased region" description="Low complexity" evidence="1">
    <location>
        <begin position="163"/>
        <end position="175"/>
    </location>
</feature>
<dbReference type="RefSeq" id="WP_167225136.1">
    <property type="nucleotide sequence ID" value="NZ_JAAQPH010000009.1"/>
</dbReference>
<evidence type="ECO:0000313" key="4">
    <source>
        <dbReference type="Proteomes" id="UP000761264"/>
    </source>
</evidence>
<sequence length="559" mass="55773">MQVNNPDFFTPPGSGSSAPRENSRDGLFDTLLREEEARYENAPPPASERGDDYRDDHRRDDHRDDYRADDHHRDRDRDEPPVGRDDSGDDEGWQDDDGEPVVAADAPPGDEADVPEGQNQASPGEQPKEPAEQPNSTADAGSKTEGESPGTEAGAGSQGVAGTAPATDSTAAQAANVPTTPAVPGAATSQTISSGVAASASQTAATNASPTQAVTQGAAAAAQGAGNPTKPAAKENTAEKTAPLAAAKQTAAAQPSQPTAQNTGGTANTAQPSSTTEDLSVTVTNAGLTSRPSAALGGAAATTVLAEEAKPGTPALNNGNPAKKKAGQPGTPAIGAQSNPSAQGAKPGHMTDSATSGPTAGTDKTAGEVRAPGPLGSGAPGATGGNAQMPSTSPAAPGLSGGSVQNASFADSLTTARGSSSSAPAEQIAVQVHKASAAGKEQINIKLHPAELGRVEVKMENGTDGVLRAVISAERSETLDLLQRDARGLERALQEAGVKTDSGSLSFNLKGQQQPGQEQSGGQASAQPDGVSGEPDESMAPPPASAALSGHDGALDIRV</sequence>
<feature type="compositionally biased region" description="Polar residues" evidence="1">
    <location>
        <begin position="187"/>
        <end position="196"/>
    </location>
</feature>
<dbReference type="Gene3D" id="3.30.750.140">
    <property type="match status" value="1"/>
</dbReference>
<evidence type="ECO:0000259" key="2">
    <source>
        <dbReference type="Pfam" id="PF02120"/>
    </source>
</evidence>
<dbReference type="EMBL" id="JAAQPH010000009">
    <property type="protein sequence ID" value="NIA69478.1"/>
    <property type="molecule type" value="Genomic_DNA"/>
</dbReference>
<dbReference type="PANTHER" id="PTHR37533:SF2">
    <property type="entry name" value="FLAGELLAR HOOK-LENGTH CONTROL PROTEIN"/>
    <property type="match status" value="1"/>
</dbReference>
<feature type="compositionally biased region" description="Low complexity" evidence="1">
    <location>
        <begin position="241"/>
        <end position="271"/>
    </location>
</feature>
<dbReference type="PANTHER" id="PTHR37533">
    <property type="entry name" value="FLAGELLAR HOOK-LENGTH CONTROL PROTEIN"/>
    <property type="match status" value="1"/>
</dbReference>
<feature type="compositionally biased region" description="Basic and acidic residues" evidence="1">
    <location>
        <begin position="21"/>
        <end position="39"/>
    </location>
</feature>
<feature type="compositionally biased region" description="Polar residues" evidence="1">
    <location>
        <begin position="402"/>
        <end position="424"/>
    </location>
</feature>
<feature type="region of interest" description="Disordered" evidence="1">
    <location>
        <begin position="493"/>
        <end position="559"/>
    </location>
</feature>
<feature type="domain" description="Flagellar hook-length control protein-like C-terminal" evidence="2">
    <location>
        <begin position="432"/>
        <end position="513"/>
    </location>
</feature>